<proteinExistence type="inferred from homology"/>
<evidence type="ECO:0000256" key="1">
    <source>
        <dbReference type="RuleBase" id="RU364089"/>
    </source>
</evidence>
<protein>
    <recommendedName>
        <fullName evidence="1">Dipeptidase</fullName>
        <ecNumber evidence="1">3.4.-.-</ecNumber>
    </recommendedName>
</protein>
<dbReference type="eggNOG" id="COG4690">
    <property type="taxonomic scope" value="Bacteria"/>
</dbReference>
<gene>
    <name evidence="3" type="ORF">JonanDRAFT_0590</name>
</gene>
<keyword evidence="1" id="KW-0645">Protease</keyword>
<keyword evidence="1" id="KW-0378">Hydrolase</keyword>
<comment type="catalytic activity">
    <reaction evidence="1">
        <text>an L-aminoacyl-L-amino acid + H2O = 2 an L-alpha-amino acid</text>
        <dbReference type="Rhea" id="RHEA:48940"/>
        <dbReference type="ChEBI" id="CHEBI:15377"/>
        <dbReference type="ChEBI" id="CHEBI:59869"/>
        <dbReference type="ChEBI" id="CHEBI:77460"/>
    </reaction>
</comment>
<keyword evidence="2" id="KW-0732">Signal</keyword>
<dbReference type="STRING" id="885272.JonanDRAFT_0590"/>
<accession>H0UJY0</accession>
<evidence type="ECO:0000313" key="4">
    <source>
        <dbReference type="Proteomes" id="UP000003806"/>
    </source>
</evidence>
<feature type="signal peptide" evidence="2">
    <location>
        <begin position="1"/>
        <end position="23"/>
    </location>
</feature>
<dbReference type="GO" id="GO:0070004">
    <property type="term" value="F:cysteine-type exopeptidase activity"/>
    <property type="evidence" value="ECO:0007669"/>
    <property type="project" value="InterPro"/>
</dbReference>
<dbReference type="InterPro" id="IPR005322">
    <property type="entry name" value="Peptidase_C69"/>
</dbReference>
<keyword evidence="4" id="KW-1185">Reference proteome</keyword>
<dbReference type="Pfam" id="PF03577">
    <property type="entry name" value="Peptidase_C69"/>
    <property type="match status" value="1"/>
</dbReference>
<dbReference type="Gene3D" id="3.60.60.10">
    <property type="entry name" value="Penicillin V Acylase, Chain A"/>
    <property type="match status" value="1"/>
</dbReference>
<dbReference type="PANTHER" id="PTHR12994:SF17">
    <property type="entry name" value="LD30995P"/>
    <property type="match status" value="1"/>
</dbReference>
<evidence type="ECO:0000256" key="2">
    <source>
        <dbReference type="SAM" id="SignalP"/>
    </source>
</evidence>
<feature type="chain" id="PRO_5003541430" description="Dipeptidase" evidence="2">
    <location>
        <begin position="24"/>
        <end position="529"/>
    </location>
</feature>
<comment type="similarity">
    <text evidence="1">Belongs to the peptidase C69 family.</text>
</comment>
<dbReference type="GO" id="GO:0016805">
    <property type="term" value="F:dipeptidase activity"/>
    <property type="evidence" value="ECO:0007669"/>
    <property type="project" value="UniProtKB-KW"/>
</dbReference>
<dbReference type="PANTHER" id="PTHR12994">
    <property type="entry name" value="SECERNIN"/>
    <property type="match status" value="1"/>
</dbReference>
<evidence type="ECO:0000313" key="3">
    <source>
        <dbReference type="EMBL" id="EHM12990.1"/>
    </source>
</evidence>
<name>H0UJY0_9BACT</name>
<dbReference type="EMBL" id="CM001376">
    <property type="protein sequence ID" value="EHM12990.1"/>
    <property type="molecule type" value="Genomic_DNA"/>
</dbReference>
<dbReference type="OrthoDB" id="9764088at2"/>
<dbReference type="RefSeq" id="WP_008522727.1">
    <property type="nucleotide sequence ID" value="NZ_CM001376.1"/>
</dbReference>
<dbReference type="Proteomes" id="UP000003806">
    <property type="component" value="Chromosome"/>
</dbReference>
<keyword evidence="1" id="KW-0224">Dipeptidase</keyword>
<sequence>MKKSRITPLVLSTIVLAATSAWSCTDVLVGRLASADGSVITSHTADGAFYNARVTFIPGGKHEKGSTTPVFWNITNEEYGEPVKIGEIPQVEETYGYYNVGYPFMNEWGLAFGESTVSQKMEMKSFRPDAKAILTIEQLEVLALQRCKTAREAIKTMGELAEKYGFLGSCDYEGESLCIADTKEAWVFELRSVGFTWQPNSGKPGAIWVARRVPDDMVTVTCNVSRIQEVHPEDTENYMASKNYQQFAIDMGWWDPKSGEPFNWTKAYSPLLGGWAISSDWVRNRLYYTYSKLDPDREWDPWAEVTSYPFAIKPKKKVSVQDVQELLRSHMDGTIFDMYNADQWFIRDGDQLAKSPLASPFPTSAQRRLLQIPYSRPIAKWDCAYSFVAQVRDGMPKEATTVLWFGYDNPHTTCYVPIYNGVVDTPKSWRTFDRNLYSPDSAQWKFMLVDDLALEKYASSMKTLTKVRTPLEKKMFEDVAKMDEKLKAEKDPAARTKMATEFTNKCMTEVEEAWKNLGYQLISDNTNNK</sequence>
<reference evidence="3 4" key="1">
    <citation type="submission" date="2011-11" db="EMBL/GenBank/DDBJ databases">
        <title>The Noncontiguous Finished genome of Jonquetella anthropi DSM 22815.</title>
        <authorList>
            <consortium name="US DOE Joint Genome Institute (JGI-PGF)"/>
            <person name="Lucas S."/>
            <person name="Copeland A."/>
            <person name="Lapidus A."/>
            <person name="Glavina del Rio T."/>
            <person name="Dalin E."/>
            <person name="Tice H."/>
            <person name="Bruce D."/>
            <person name="Goodwin L."/>
            <person name="Pitluck S."/>
            <person name="Peters L."/>
            <person name="Mikhailova N."/>
            <person name="Held B."/>
            <person name="Kyrpides N."/>
            <person name="Mavromatis K."/>
            <person name="Ivanova N."/>
            <person name="Markowitz V."/>
            <person name="Cheng J.-F."/>
            <person name="Hugenholtz P."/>
            <person name="Woyke T."/>
            <person name="Wu D."/>
            <person name="Gronow S."/>
            <person name="Wellnitz S."/>
            <person name="Brambilla E."/>
            <person name="Klenk H.-P."/>
            <person name="Eisen J.A."/>
        </authorList>
    </citation>
    <scope>NUCLEOTIDE SEQUENCE [LARGE SCALE GENOMIC DNA]</scope>
    <source>
        <strain evidence="3 4">DSM 22815</strain>
    </source>
</reference>
<dbReference type="GO" id="GO:0006508">
    <property type="term" value="P:proteolysis"/>
    <property type="evidence" value="ECO:0007669"/>
    <property type="project" value="UniProtKB-KW"/>
</dbReference>
<dbReference type="HOGENOM" id="CLU_014823_3_0_0"/>
<dbReference type="EC" id="3.4.-.-" evidence="1"/>
<organism evidence="3 4">
    <name type="scientific">Jonquetella anthropi DSM 22815</name>
    <dbReference type="NCBI Taxonomy" id="885272"/>
    <lineage>
        <taxon>Bacteria</taxon>
        <taxon>Thermotogati</taxon>
        <taxon>Synergistota</taxon>
        <taxon>Synergistia</taxon>
        <taxon>Synergistales</taxon>
        <taxon>Dethiosulfovibrionaceae</taxon>
        <taxon>Jonquetella</taxon>
    </lineage>
</organism>
<dbReference type="AlphaFoldDB" id="H0UJY0"/>